<dbReference type="InterPro" id="IPR025785">
    <property type="entry name" value="SETD3"/>
</dbReference>
<accession>A0A811LM86</accession>
<comment type="similarity">
    <text evidence="4">Belongs to the class V-like SAM-binding methyltransferase superfamily. SETD3 actin-histidine methyltransferase family.</text>
</comment>
<dbReference type="PROSITE" id="PS51565">
    <property type="entry name" value="SAM_MT85_SETD3"/>
    <property type="match status" value="1"/>
</dbReference>
<dbReference type="EC" id="2.1.1.85" evidence="4"/>
<dbReference type="InterPro" id="IPR001214">
    <property type="entry name" value="SET_dom"/>
</dbReference>
<evidence type="ECO:0000313" key="7">
    <source>
        <dbReference type="Proteomes" id="UP000614601"/>
    </source>
</evidence>
<dbReference type="PANTHER" id="PTHR13271">
    <property type="entry name" value="UNCHARACTERIZED PUTATIVE METHYLTRANSFERASE"/>
    <property type="match status" value="1"/>
</dbReference>
<dbReference type="GO" id="GO:0016279">
    <property type="term" value="F:protein-lysine N-methyltransferase activity"/>
    <property type="evidence" value="ECO:0007669"/>
    <property type="project" value="TreeGrafter"/>
</dbReference>
<dbReference type="PANTHER" id="PTHR13271:SF47">
    <property type="entry name" value="ACTIN-HISTIDINE N-METHYLTRANSFERASE"/>
    <property type="match status" value="1"/>
</dbReference>
<dbReference type="InterPro" id="IPR050600">
    <property type="entry name" value="SETD3_SETD6_MTase"/>
</dbReference>
<protein>
    <recommendedName>
        <fullName evidence="4">protein-histidine N-methyltransferase</fullName>
        <ecNumber evidence="4">2.1.1.85</ecNumber>
    </recommendedName>
</protein>
<sequence>MTLELTEAEIDRYVKIWTEVLENLPPTNVNDLYKDHKDIVEALGDNTGQIFDAHEHLGIPERSEAIKNLPKWLDEYEVEHSNVEVKEAEFGYGLFATKDIALHEPAVKVPRKATISLEYGEEKTVIRKMHKNDDILKSMPNVTVAIILAEVLLSKDKRFLPYARALPSVHDTLIFMTTDQLLQLKPSPTFEAALLMYRSVARHYVYFLLRIVRDSVFDEKSKFVFKNCALNSEKFTFNFYKWCVSNSSTRMNGVPRRQGTLQNQRPLPTLVPLIDFCNFMQEDENNVSQYYDFDTRTVQLRANRDIKAGEELTLYYGHRSNSEFLLHNGLVPSTHNPHNYYELKTGFPINKFVEEKCSYLQSMNMLPERGVYHFKLRRSQLEYREPIDYSRLPIFTFCKVFVIDELQKVDERETKEKARKFLVQRLQLYKATYGELKEPGDGSRFDRYVYEIKKDEVDLLNKFIQKYEELTFS</sequence>
<comment type="caution">
    <text evidence="6">The sequence shown here is derived from an EMBL/GenBank/DDBJ whole genome shotgun (WGS) entry which is preliminary data.</text>
</comment>
<evidence type="ECO:0000256" key="1">
    <source>
        <dbReference type="ARBA" id="ARBA00022603"/>
    </source>
</evidence>
<name>A0A811LM86_9BILA</name>
<evidence type="ECO:0000256" key="2">
    <source>
        <dbReference type="ARBA" id="ARBA00022679"/>
    </source>
</evidence>
<dbReference type="InterPro" id="IPR046341">
    <property type="entry name" value="SET_dom_sf"/>
</dbReference>
<keyword evidence="2 4" id="KW-0808">Transferase</keyword>
<feature type="domain" description="SET" evidence="5">
    <location>
        <begin position="81"/>
        <end position="317"/>
    </location>
</feature>
<dbReference type="EMBL" id="CAJFDH010000006">
    <property type="protein sequence ID" value="CAD5229582.1"/>
    <property type="molecule type" value="Genomic_DNA"/>
</dbReference>
<dbReference type="AlphaFoldDB" id="A0A811LM86"/>
<dbReference type="Proteomes" id="UP000614601">
    <property type="component" value="Unassembled WGS sequence"/>
</dbReference>
<keyword evidence="1 4" id="KW-0489">Methyltransferase</keyword>
<keyword evidence="7" id="KW-1185">Reference proteome</keyword>
<dbReference type="EMBL" id="CAJFCW020000006">
    <property type="protein sequence ID" value="CAG9127022.1"/>
    <property type="molecule type" value="Genomic_DNA"/>
</dbReference>
<evidence type="ECO:0000313" key="6">
    <source>
        <dbReference type="EMBL" id="CAD5229582.1"/>
    </source>
</evidence>
<dbReference type="Pfam" id="PF00856">
    <property type="entry name" value="SET"/>
    <property type="match status" value="1"/>
</dbReference>
<gene>
    <name evidence="6" type="ORF">BOKJ2_LOCUS13641</name>
</gene>
<reference evidence="6" key="1">
    <citation type="submission" date="2020-09" db="EMBL/GenBank/DDBJ databases">
        <authorList>
            <person name="Kikuchi T."/>
        </authorList>
    </citation>
    <scope>NUCLEOTIDE SEQUENCE</scope>
    <source>
        <strain evidence="6">SH1</strain>
    </source>
</reference>
<dbReference type="SUPFAM" id="SSF82199">
    <property type="entry name" value="SET domain"/>
    <property type="match status" value="1"/>
</dbReference>
<dbReference type="GO" id="GO:0032259">
    <property type="term" value="P:methylation"/>
    <property type="evidence" value="ECO:0007669"/>
    <property type="project" value="UniProtKB-KW"/>
</dbReference>
<proteinExistence type="inferred from homology"/>
<dbReference type="PROSITE" id="PS50280">
    <property type="entry name" value="SET"/>
    <property type="match status" value="1"/>
</dbReference>
<dbReference type="GO" id="GO:0018064">
    <property type="term" value="F:protein-L-histidine N-tele-methyltransferase activity"/>
    <property type="evidence" value="ECO:0007669"/>
    <property type="project" value="UniProtKB-EC"/>
</dbReference>
<dbReference type="OrthoDB" id="441812at2759"/>
<comment type="catalytic activity">
    <reaction evidence="4">
        <text>L-histidyl-[protein] + S-adenosyl-L-methionine = N(tele)-methyl-L-histidyl-[protein] + S-adenosyl-L-homocysteine + H(+)</text>
        <dbReference type="Rhea" id="RHEA:19369"/>
        <dbReference type="Rhea" id="RHEA-COMP:9745"/>
        <dbReference type="Rhea" id="RHEA-COMP:11600"/>
        <dbReference type="ChEBI" id="CHEBI:15378"/>
        <dbReference type="ChEBI" id="CHEBI:16367"/>
        <dbReference type="ChEBI" id="CHEBI:29979"/>
        <dbReference type="ChEBI" id="CHEBI:57856"/>
        <dbReference type="ChEBI" id="CHEBI:59789"/>
        <dbReference type="EC" id="2.1.1.85"/>
    </reaction>
</comment>
<organism evidence="6 7">
    <name type="scientific">Bursaphelenchus okinawaensis</name>
    <dbReference type="NCBI Taxonomy" id="465554"/>
    <lineage>
        <taxon>Eukaryota</taxon>
        <taxon>Metazoa</taxon>
        <taxon>Ecdysozoa</taxon>
        <taxon>Nematoda</taxon>
        <taxon>Chromadorea</taxon>
        <taxon>Rhabditida</taxon>
        <taxon>Tylenchina</taxon>
        <taxon>Tylenchomorpha</taxon>
        <taxon>Aphelenchoidea</taxon>
        <taxon>Aphelenchoididae</taxon>
        <taxon>Bursaphelenchus</taxon>
    </lineage>
</organism>
<evidence type="ECO:0000259" key="5">
    <source>
        <dbReference type="PROSITE" id="PS50280"/>
    </source>
</evidence>
<evidence type="ECO:0000256" key="3">
    <source>
        <dbReference type="ARBA" id="ARBA00022691"/>
    </source>
</evidence>
<keyword evidence="3 4" id="KW-0949">S-adenosyl-L-methionine</keyword>
<evidence type="ECO:0000256" key="4">
    <source>
        <dbReference type="PROSITE-ProRule" id="PRU00898"/>
    </source>
</evidence>
<dbReference type="Proteomes" id="UP000783686">
    <property type="component" value="Unassembled WGS sequence"/>
</dbReference>
<dbReference type="Gene3D" id="3.90.1410.10">
    <property type="entry name" value="set domain protein methyltransferase, domain 1"/>
    <property type="match status" value="1"/>
</dbReference>